<comment type="similarity">
    <text evidence="1">Belongs to the peptidase S66 family.</text>
</comment>
<dbReference type="InterPro" id="IPR029062">
    <property type="entry name" value="Class_I_gatase-like"/>
</dbReference>
<evidence type="ECO:0000256" key="4">
    <source>
        <dbReference type="ARBA" id="ARBA00022801"/>
    </source>
</evidence>
<dbReference type="CDD" id="cd07025">
    <property type="entry name" value="Peptidase_S66"/>
    <property type="match status" value="1"/>
</dbReference>
<dbReference type="SUPFAM" id="SSF141986">
    <property type="entry name" value="LD-carboxypeptidase A C-terminal domain-like"/>
    <property type="match status" value="1"/>
</dbReference>
<dbReference type="EMBL" id="DF976995">
    <property type="protein sequence ID" value="GAQ24074.1"/>
    <property type="molecule type" value="Genomic_DNA"/>
</dbReference>
<dbReference type="PIRSF" id="PIRSF028757">
    <property type="entry name" value="LD-carboxypeptidase"/>
    <property type="match status" value="1"/>
</dbReference>
<evidence type="ECO:0000256" key="3">
    <source>
        <dbReference type="ARBA" id="ARBA00022670"/>
    </source>
</evidence>
<dbReference type="STRING" id="224999.GCA_001485475_00057"/>
<feature type="domain" description="LD-carboxypeptidase N-terminal" evidence="7">
    <location>
        <begin position="13"/>
        <end position="129"/>
    </location>
</feature>
<keyword evidence="2 9" id="KW-0121">Carboxypeptidase</keyword>
<evidence type="ECO:0000256" key="6">
    <source>
        <dbReference type="PIRSR" id="PIRSR028757-1"/>
    </source>
</evidence>
<dbReference type="GO" id="GO:0006508">
    <property type="term" value="P:proteolysis"/>
    <property type="evidence" value="ECO:0007669"/>
    <property type="project" value="UniProtKB-KW"/>
</dbReference>
<feature type="active site" description="Nucleophile" evidence="6">
    <location>
        <position position="109"/>
    </location>
</feature>
<dbReference type="OrthoDB" id="9807329at2"/>
<feature type="domain" description="LD-carboxypeptidase C-terminal" evidence="8">
    <location>
        <begin position="180"/>
        <end position="296"/>
    </location>
</feature>
<dbReference type="RefSeq" id="WP_059031274.1">
    <property type="nucleotide sequence ID" value="NZ_DF976995.1"/>
</dbReference>
<dbReference type="Pfam" id="PF17676">
    <property type="entry name" value="Peptidase_S66C"/>
    <property type="match status" value="1"/>
</dbReference>
<keyword evidence="4" id="KW-0378">Hydrolase</keyword>
<reference evidence="9" key="1">
    <citation type="journal article" date="2016" name="Genome Announc.">
        <title>Draft Genome Sequence of the Syntrophic Lactate-Degrading Bacterium Tepidanaerobacter syntrophicus JLT.</title>
        <authorList>
            <person name="Matsuura N."/>
            <person name="Ohashi A."/>
            <person name="Tourlousse D.M."/>
            <person name="Sekiguchi Y."/>
        </authorList>
    </citation>
    <scope>NUCLEOTIDE SEQUENCE [LARGE SCALE GENOMIC DNA]</scope>
    <source>
        <strain evidence="9">JL</strain>
    </source>
</reference>
<evidence type="ECO:0000256" key="5">
    <source>
        <dbReference type="ARBA" id="ARBA00022825"/>
    </source>
</evidence>
<keyword evidence="5" id="KW-0720">Serine protease</keyword>
<evidence type="ECO:0000256" key="1">
    <source>
        <dbReference type="ARBA" id="ARBA00010233"/>
    </source>
</evidence>
<dbReference type="InterPro" id="IPR040921">
    <property type="entry name" value="Peptidase_S66C"/>
</dbReference>
<dbReference type="GO" id="GO:0008236">
    <property type="term" value="F:serine-type peptidase activity"/>
    <property type="evidence" value="ECO:0007669"/>
    <property type="project" value="UniProtKB-KW"/>
</dbReference>
<feature type="active site" description="Charge relay system" evidence="6">
    <location>
        <position position="211"/>
    </location>
</feature>
<gene>
    <name evidence="9" type="ORF">TSYNT_158</name>
</gene>
<feature type="active site" description="Charge relay system" evidence="6">
    <location>
        <position position="281"/>
    </location>
</feature>
<dbReference type="InterPro" id="IPR027478">
    <property type="entry name" value="LdcA_N"/>
</dbReference>
<keyword evidence="10" id="KW-1185">Reference proteome</keyword>
<evidence type="ECO:0000313" key="9">
    <source>
        <dbReference type="EMBL" id="GAQ24074.1"/>
    </source>
</evidence>
<evidence type="ECO:0000259" key="8">
    <source>
        <dbReference type="Pfam" id="PF17676"/>
    </source>
</evidence>
<keyword evidence="3" id="KW-0645">Protease</keyword>
<dbReference type="Gene3D" id="3.40.50.10740">
    <property type="entry name" value="Class I glutamine amidotransferase-like"/>
    <property type="match status" value="1"/>
</dbReference>
<dbReference type="GO" id="GO:0004180">
    <property type="term" value="F:carboxypeptidase activity"/>
    <property type="evidence" value="ECO:0007669"/>
    <property type="project" value="UniProtKB-KW"/>
</dbReference>
<evidence type="ECO:0000259" key="7">
    <source>
        <dbReference type="Pfam" id="PF02016"/>
    </source>
</evidence>
<name>A0A0U9HBV9_9FIRM</name>
<evidence type="ECO:0000256" key="2">
    <source>
        <dbReference type="ARBA" id="ARBA00022645"/>
    </source>
</evidence>
<accession>A0A0U9HBV9</accession>
<dbReference type="SUPFAM" id="SSF52317">
    <property type="entry name" value="Class I glutamine amidotransferase-like"/>
    <property type="match status" value="1"/>
</dbReference>
<proteinExistence type="inferred from homology"/>
<dbReference type="Gene3D" id="3.50.30.60">
    <property type="entry name" value="LD-carboxypeptidase A C-terminal domain-like"/>
    <property type="match status" value="1"/>
</dbReference>
<dbReference type="PANTHER" id="PTHR30237:SF2">
    <property type="entry name" value="MUREIN TETRAPEPTIDE CARBOXYPEPTIDASE"/>
    <property type="match status" value="1"/>
</dbReference>
<dbReference type="InterPro" id="IPR027461">
    <property type="entry name" value="Carboxypeptidase_A_C_sf"/>
</dbReference>
<dbReference type="Proteomes" id="UP000062160">
    <property type="component" value="Unassembled WGS sequence"/>
</dbReference>
<evidence type="ECO:0000313" key="10">
    <source>
        <dbReference type="Proteomes" id="UP000062160"/>
    </source>
</evidence>
<sequence>MVKPKALKKGDTIGVVAPSGFSEESNLNKAKAILENEGYIVKCGKSCYEKYGYLAGHDEIRAEDINLMFQNPEIDAVFCMKGGYGAPRILDRIDYESISKNPKIFIGYSDITALHIPFVQKSGLVTFHGPMLTSDFLSKEFFEQAFRDMLRALTTPEPLGKIKAPPMCPKEEMLVAGSAEGTTIGGNLSLIAASLGTPYEIDTKQKLLLLEDVDEEPYSIDRMLTQLRLAGKLEEASGIVLGQFTNCNPKEPENSLTLDEVFLDILVPLGKPIIKNVCFGHGPYKYTLPLGVKARIDQEETAFIVEESALHL</sequence>
<dbReference type="PANTHER" id="PTHR30237">
    <property type="entry name" value="MURAMOYLTETRAPEPTIDE CARBOXYPEPTIDASE"/>
    <property type="match status" value="1"/>
</dbReference>
<dbReference type="InterPro" id="IPR003507">
    <property type="entry name" value="S66_fam"/>
</dbReference>
<organism evidence="9">
    <name type="scientific">Tepidanaerobacter syntrophicus</name>
    <dbReference type="NCBI Taxonomy" id="224999"/>
    <lineage>
        <taxon>Bacteria</taxon>
        <taxon>Bacillati</taxon>
        <taxon>Bacillota</taxon>
        <taxon>Clostridia</taxon>
        <taxon>Thermosediminibacterales</taxon>
        <taxon>Tepidanaerobacteraceae</taxon>
        <taxon>Tepidanaerobacter</taxon>
    </lineage>
</organism>
<protein>
    <submittedName>
        <fullName evidence="9">Muramoyltetrapeptide carboxypeptidase</fullName>
    </submittedName>
</protein>
<dbReference type="Pfam" id="PF02016">
    <property type="entry name" value="Peptidase_S66"/>
    <property type="match status" value="1"/>
</dbReference>
<dbReference type="InterPro" id="IPR040449">
    <property type="entry name" value="Peptidase_S66_N"/>
</dbReference>
<dbReference type="AlphaFoldDB" id="A0A0U9HBV9"/>